<dbReference type="AlphaFoldDB" id="A0A7H0LQC4"/>
<dbReference type="PANTHER" id="PTHR47506:SF1">
    <property type="entry name" value="HTH-TYPE TRANSCRIPTIONAL REGULATOR YJDC"/>
    <property type="match status" value="1"/>
</dbReference>
<dbReference type="PROSITE" id="PS50977">
    <property type="entry name" value="HTH_TETR_2"/>
    <property type="match status" value="1"/>
</dbReference>
<dbReference type="Pfam" id="PF16925">
    <property type="entry name" value="TetR_C_13"/>
    <property type="match status" value="1"/>
</dbReference>
<feature type="domain" description="HTH tetR-type" evidence="5">
    <location>
        <begin position="6"/>
        <end position="66"/>
    </location>
</feature>
<evidence type="ECO:0000256" key="4">
    <source>
        <dbReference type="PROSITE-ProRule" id="PRU00335"/>
    </source>
</evidence>
<protein>
    <submittedName>
        <fullName evidence="6">TetR/AcrR family transcriptional regulator</fullName>
    </submittedName>
</protein>
<dbReference type="GO" id="GO:0003677">
    <property type="term" value="F:DNA binding"/>
    <property type="evidence" value="ECO:0007669"/>
    <property type="project" value="UniProtKB-UniRule"/>
</dbReference>
<evidence type="ECO:0000256" key="3">
    <source>
        <dbReference type="ARBA" id="ARBA00023163"/>
    </source>
</evidence>
<dbReference type="SUPFAM" id="SSF48498">
    <property type="entry name" value="Tetracyclin repressor-like, C-terminal domain"/>
    <property type="match status" value="1"/>
</dbReference>
<dbReference type="Pfam" id="PF00440">
    <property type="entry name" value="TetR_N"/>
    <property type="match status" value="1"/>
</dbReference>
<dbReference type="EMBL" id="CP061038">
    <property type="protein sequence ID" value="QNQ11877.1"/>
    <property type="molecule type" value="Genomic_DNA"/>
</dbReference>
<dbReference type="InterPro" id="IPR001647">
    <property type="entry name" value="HTH_TetR"/>
</dbReference>
<dbReference type="Gene3D" id="1.10.10.60">
    <property type="entry name" value="Homeodomain-like"/>
    <property type="match status" value="1"/>
</dbReference>
<evidence type="ECO:0000313" key="6">
    <source>
        <dbReference type="EMBL" id="QNQ11877.1"/>
    </source>
</evidence>
<dbReference type="KEGG" id="spap:H3Z74_05035"/>
<proteinExistence type="predicted"/>
<dbReference type="InterPro" id="IPR009057">
    <property type="entry name" value="Homeodomain-like_sf"/>
</dbReference>
<dbReference type="SUPFAM" id="SSF46689">
    <property type="entry name" value="Homeodomain-like"/>
    <property type="match status" value="1"/>
</dbReference>
<reference evidence="6 7" key="1">
    <citation type="submission" date="2020-09" db="EMBL/GenBank/DDBJ databases">
        <title>Sphingomonas sp., a new species isolated from pork steak.</title>
        <authorList>
            <person name="Heidler von Heilborn D."/>
        </authorList>
    </citation>
    <scope>NUCLEOTIDE SEQUENCE [LARGE SCALE GENOMIC DNA]</scope>
    <source>
        <strain evidence="7">S8-3T</strain>
    </source>
</reference>
<evidence type="ECO:0000259" key="5">
    <source>
        <dbReference type="PROSITE" id="PS50977"/>
    </source>
</evidence>
<dbReference type="Proteomes" id="UP000516148">
    <property type="component" value="Chromosome"/>
</dbReference>
<keyword evidence="2 4" id="KW-0238">DNA-binding</keyword>
<evidence type="ECO:0000313" key="7">
    <source>
        <dbReference type="Proteomes" id="UP000516148"/>
    </source>
</evidence>
<dbReference type="InterPro" id="IPR011075">
    <property type="entry name" value="TetR_C"/>
</dbReference>
<keyword evidence="7" id="KW-1185">Reference proteome</keyword>
<name>A0A7H0LQC4_9SPHN</name>
<feature type="DNA-binding region" description="H-T-H motif" evidence="4">
    <location>
        <begin position="29"/>
        <end position="48"/>
    </location>
</feature>
<organism evidence="6 7">
    <name type="scientific">Sphingomonas alpina</name>
    <dbReference type="NCBI Taxonomy" id="653931"/>
    <lineage>
        <taxon>Bacteria</taxon>
        <taxon>Pseudomonadati</taxon>
        <taxon>Pseudomonadota</taxon>
        <taxon>Alphaproteobacteria</taxon>
        <taxon>Sphingomonadales</taxon>
        <taxon>Sphingomonadaceae</taxon>
        <taxon>Sphingomonas</taxon>
    </lineage>
</organism>
<keyword evidence="3" id="KW-0804">Transcription</keyword>
<sequence>MARPKQFDVETAVEAAVEVFREHGYEGTSAQRLVDGMGIGRQSLYDTFGDKWGIYRAAVQHYSQNEVRTHAETLASRERAIDGIRAMLDRVVAEASKSCLGLSATVEFGCTKPELVKLREASSGTLNKAVKDALALAQAQGDVAVDLDLDSLSTFVIATISSIRLAARAGAGREQVAALGDLALRALR</sequence>
<accession>A0A7H0LQC4</accession>
<gene>
    <name evidence="6" type="ORF">H3Z74_05035</name>
</gene>
<evidence type="ECO:0000256" key="1">
    <source>
        <dbReference type="ARBA" id="ARBA00023015"/>
    </source>
</evidence>
<dbReference type="PANTHER" id="PTHR47506">
    <property type="entry name" value="TRANSCRIPTIONAL REGULATORY PROTEIN"/>
    <property type="match status" value="1"/>
</dbReference>
<dbReference type="Gene3D" id="1.10.357.10">
    <property type="entry name" value="Tetracycline Repressor, domain 2"/>
    <property type="match status" value="1"/>
</dbReference>
<dbReference type="InterPro" id="IPR036271">
    <property type="entry name" value="Tet_transcr_reg_TetR-rel_C_sf"/>
</dbReference>
<evidence type="ECO:0000256" key="2">
    <source>
        <dbReference type="ARBA" id="ARBA00023125"/>
    </source>
</evidence>
<keyword evidence="1" id="KW-0805">Transcription regulation</keyword>